<dbReference type="Proteomes" id="UP001222118">
    <property type="component" value="Chromosome"/>
</dbReference>
<proteinExistence type="predicted"/>
<dbReference type="EMBL" id="CP118247">
    <property type="protein sequence ID" value="WDR05815.1"/>
    <property type="molecule type" value="Genomic_DNA"/>
</dbReference>
<evidence type="ECO:0000313" key="1">
    <source>
        <dbReference type="EMBL" id="WDR05815.1"/>
    </source>
</evidence>
<dbReference type="RefSeq" id="WP_282211333.1">
    <property type="nucleotide sequence ID" value="NZ_CP118247.1"/>
</dbReference>
<reference evidence="1 2" key="1">
    <citation type="submission" date="2023-02" db="EMBL/GenBank/DDBJ databases">
        <title>Devosia chondri sp. nov., isolated from the phycosphere of marine algae.</title>
        <authorList>
            <person name="Kim J.M."/>
            <person name="Lee J.K."/>
            <person name="Choi B.J."/>
            <person name="Bayburt H."/>
            <person name="Jeon C.O."/>
        </authorList>
    </citation>
    <scope>NUCLEOTIDE SEQUENCE [LARGE SCALE GENOMIC DNA]</scope>
    <source>
        <strain evidence="1 2">G2-5</strain>
    </source>
</reference>
<keyword evidence="2" id="KW-1185">Reference proteome</keyword>
<accession>A0ABY7YXS1</accession>
<evidence type="ECO:0000313" key="2">
    <source>
        <dbReference type="Proteomes" id="UP001222118"/>
    </source>
</evidence>
<sequence>MIKPYGSVGRSIPVRVLGKGQLANIGAETAFIRVTAEAGHSHAAGESCIACAGRLDIRARLFEVLEEVRQGLRAPVADVVVDASALVEIQPILDAIAGRLPATAMRDHTVARVFYLVDAI</sequence>
<name>A0ABY7YXS1_9HYPH</name>
<protein>
    <submittedName>
        <fullName evidence="1">Uncharacterized protein</fullName>
    </submittedName>
</protein>
<gene>
    <name evidence="1" type="ORF">PSQ90_16465</name>
</gene>
<organism evidence="1 2">
    <name type="scientific">Devosia rhodophyticola</name>
    <dbReference type="NCBI Taxonomy" id="3026423"/>
    <lineage>
        <taxon>Bacteria</taxon>
        <taxon>Pseudomonadati</taxon>
        <taxon>Pseudomonadota</taxon>
        <taxon>Alphaproteobacteria</taxon>
        <taxon>Hyphomicrobiales</taxon>
        <taxon>Devosiaceae</taxon>
        <taxon>Devosia</taxon>
    </lineage>
</organism>